<organism evidence="2 3">
    <name type="scientific">Gordonia phage Gravy</name>
    <dbReference type="NCBI Taxonomy" id="2094133"/>
    <lineage>
        <taxon>Viruses</taxon>
        <taxon>Duplodnaviria</taxon>
        <taxon>Heunggongvirae</taxon>
        <taxon>Uroviricota</taxon>
        <taxon>Caudoviricetes</taxon>
        <taxon>Deejayvirinae</taxon>
        <taxon>Tanisvirus</taxon>
        <taxon>Tanisvirus tanis</taxon>
    </lineage>
</organism>
<sequence>MNTALDVLWWLLIGLGFLILTVIWAVILVASVTTIMRFIQQYKITSAEMEKEELGEDEGPPLRF</sequence>
<feature type="transmembrane region" description="Helical" evidence="1">
    <location>
        <begin position="12"/>
        <end position="39"/>
    </location>
</feature>
<name>A0A2P1JY72_9CAUD</name>
<keyword evidence="1" id="KW-1133">Transmembrane helix</keyword>
<reference evidence="2 3" key="1">
    <citation type="submission" date="2018-02" db="EMBL/GenBank/DDBJ databases">
        <authorList>
            <person name="Aull H.G."/>
            <person name="Garlena R.A."/>
            <person name="Russell D.A."/>
            <person name="Pop W.H."/>
            <person name="Jacobs-Sera D."/>
            <person name="Hatfull G.F."/>
        </authorList>
    </citation>
    <scope>NUCLEOTIDE SEQUENCE [LARGE SCALE GENOMIC DNA]</scope>
</reference>
<dbReference type="EMBL" id="MG962368">
    <property type="protein sequence ID" value="AVO25285.1"/>
    <property type="molecule type" value="Genomic_DNA"/>
</dbReference>
<keyword evidence="1" id="KW-0812">Transmembrane</keyword>
<evidence type="ECO:0000313" key="2">
    <source>
        <dbReference type="EMBL" id="AVO25285.1"/>
    </source>
</evidence>
<keyword evidence="1" id="KW-0472">Membrane</keyword>
<gene>
    <name evidence="2" type="primary">45</name>
    <name evidence="2" type="ORF">PBI_GRAVY_45</name>
</gene>
<accession>A0A2P1JY72</accession>
<proteinExistence type="predicted"/>
<protein>
    <submittedName>
        <fullName evidence="2">Uncharacterized protein</fullName>
    </submittedName>
</protein>
<evidence type="ECO:0000256" key="1">
    <source>
        <dbReference type="SAM" id="Phobius"/>
    </source>
</evidence>
<dbReference type="Proteomes" id="UP000240261">
    <property type="component" value="Segment"/>
</dbReference>
<evidence type="ECO:0000313" key="3">
    <source>
        <dbReference type="Proteomes" id="UP000240261"/>
    </source>
</evidence>